<dbReference type="Proteomes" id="UP000053660">
    <property type="component" value="Unassembled WGS sequence"/>
</dbReference>
<reference evidence="1 2" key="1">
    <citation type="submission" date="2014-03" db="EMBL/GenBank/DDBJ databases">
        <title>Draft genome of the hookworm Oesophagostomum dentatum.</title>
        <authorList>
            <person name="Mitreva M."/>
        </authorList>
    </citation>
    <scope>NUCLEOTIDE SEQUENCE [LARGE SCALE GENOMIC DNA]</scope>
    <source>
        <strain evidence="1 2">OD-Hann</strain>
    </source>
</reference>
<accession>A0A0B1SN17</accession>
<proteinExistence type="predicted"/>
<evidence type="ECO:0000313" key="1">
    <source>
        <dbReference type="EMBL" id="KHJ86698.1"/>
    </source>
</evidence>
<dbReference type="AlphaFoldDB" id="A0A0B1SN17"/>
<name>A0A0B1SN17_OESDE</name>
<sequence>MSVKLYEAAKNHTTLTACFELNKKSEEVAAGRIPRTNAFIDLDYLYTEMPEHFTLTKTADKAWMPRKKDGSRSVRRMFVVSPEKMEQHQYAPTFMEAAKQKGLMRDDQHIVHTNRRASEEEEEDAAYCDIEERIAWSGKILRNIVQPPALPPLQLNEVTLDPRECE</sequence>
<protein>
    <submittedName>
        <fullName evidence="1">Uncharacterized protein</fullName>
    </submittedName>
</protein>
<evidence type="ECO:0000313" key="2">
    <source>
        <dbReference type="Proteomes" id="UP000053660"/>
    </source>
</evidence>
<organism evidence="1 2">
    <name type="scientific">Oesophagostomum dentatum</name>
    <name type="common">Nodular worm</name>
    <dbReference type="NCBI Taxonomy" id="61180"/>
    <lineage>
        <taxon>Eukaryota</taxon>
        <taxon>Metazoa</taxon>
        <taxon>Ecdysozoa</taxon>
        <taxon>Nematoda</taxon>
        <taxon>Chromadorea</taxon>
        <taxon>Rhabditida</taxon>
        <taxon>Rhabditina</taxon>
        <taxon>Rhabditomorpha</taxon>
        <taxon>Strongyloidea</taxon>
        <taxon>Strongylidae</taxon>
        <taxon>Oesophagostomum</taxon>
    </lineage>
</organism>
<gene>
    <name evidence="1" type="ORF">OESDEN_13542</name>
</gene>
<dbReference type="EMBL" id="KN559631">
    <property type="protein sequence ID" value="KHJ86698.1"/>
    <property type="molecule type" value="Genomic_DNA"/>
</dbReference>
<keyword evidence="2" id="KW-1185">Reference proteome</keyword>